<dbReference type="EMBL" id="CARXXK010000002">
    <property type="protein sequence ID" value="CAI6358388.1"/>
    <property type="molecule type" value="Genomic_DNA"/>
</dbReference>
<reference evidence="1 2" key="1">
    <citation type="submission" date="2023-01" db="EMBL/GenBank/DDBJ databases">
        <authorList>
            <person name="Whitehead M."/>
        </authorList>
    </citation>
    <scope>NUCLEOTIDE SEQUENCE [LARGE SCALE GENOMIC DNA]</scope>
</reference>
<evidence type="ECO:0000313" key="2">
    <source>
        <dbReference type="Proteomes" id="UP001160148"/>
    </source>
</evidence>
<keyword evidence="2" id="KW-1185">Reference proteome</keyword>
<sequence length="125" mass="14951">MKDAEQDFRLNRTRDMYKRVKDIKGDFKKKERFLKDDDGMLITAEKEIAEQWRKYFDKLLNCEEPTEKFNFNIENINTQECTYPTLEEIKGQVHRLKNHKSPGEDCVQAELLKKGGLIKYSRIVF</sequence>
<proteinExistence type="predicted"/>
<dbReference type="AlphaFoldDB" id="A0AAV0WRF4"/>
<comment type="caution">
    <text evidence="1">The sequence shown here is derived from an EMBL/GenBank/DDBJ whole genome shotgun (WGS) entry which is preliminary data.</text>
</comment>
<evidence type="ECO:0000313" key="1">
    <source>
        <dbReference type="EMBL" id="CAI6358388.1"/>
    </source>
</evidence>
<gene>
    <name evidence="1" type="ORF">MEUPH1_LOCUS13905</name>
</gene>
<protein>
    <submittedName>
        <fullName evidence="1">Uncharacterized protein</fullName>
    </submittedName>
</protein>
<accession>A0AAV0WRF4</accession>
<dbReference type="Proteomes" id="UP001160148">
    <property type="component" value="Unassembled WGS sequence"/>
</dbReference>
<organism evidence="1 2">
    <name type="scientific">Macrosiphum euphorbiae</name>
    <name type="common">potato aphid</name>
    <dbReference type="NCBI Taxonomy" id="13131"/>
    <lineage>
        <taxon>Eukaryota</taxon>
        <taxon>Metazoa</taxon>
        <taxon>Ecdysozoa</taxon>
        <taxon>Arthropoda</taxon>
        <taxon>Hexapoda</taxon>
        <taxon>Insecta</taxon>
        <taxon>Pterygota</taxon>
        <taxon>Neoptera</taxon>
        <taxon>Paraneoptera</taxon>
        <taxon>Hemiptera</taxon>
        <taxon>Sternorrhyncha</taxon>
        <taxon>Aphidomorpha</taxon>
        <taxon>Aphidoidea</taxon>
        <taxon>Aphididae</taxon>
        <taxon>Macrosiphini</taxon>
        <taxon>Macrosiphum</taxon>
    </lineage>
</organism>
<name>A0AAV0WRF4_9HEMI</name>